<protein>
    <submittedName>
        <fullName evidence="1">Uncharacterized protein</fullName>
    </submittedName>
</protein>
<dbReference type="Proteomes" id="UP000077355">
    <property type="component" value="Unassembled WGS sequence"/>
</dbReference>
<comment type="caution">
    <text evidence="1">The sequence shown here is derived from an EMBL/GenBank/DDBJ whole genome shotgun (WGS) entry which is preliminary data.</text>
</comment>
<accession>A0A168PAR5</accession>
<evidence type="ECO:0000313" key="1">
    <source>
        <dbReference type="EMBL" id="OAB46575.1"/>
    </source>
</evidence>
<reference evidence="1 2" key="1">
    <citation type="submission" date="2016-03" db="EMBL/GenBank/DDBJ databases">
        <title>Draft genome sequence of Paenibacillus antarcticus CECT 5836.</title>
        <authorList>
            <person name="Shin S.-K."/>
            <person name="Yi H."/>
        </authorList>
    </citation>
    <scope>NUCLEOTIDE SEQUENCE [LARGE SCALE GENOMIC DNA]</scope>
    <source>
        <strain evidence="1 2">CECT 5836</strain>
    </source>
</reference>
<name>A0A168PAR5_9BACL</name>
<dbReference type="AlphaFoldDB" id="A0A168PAR5"/>
<sequence>MYCVIQKIINKKANPFGAYKELTVDTFSYSVNGKLPNVKYTHNFTKYLNTRVIEKMERQRRGNRLFVRWITTG</sequence>
<organism evidence="1 2">
    <name type="scientific">Paenibacillus antarcticus</name>
    <dbReference type="NCBI Taxonomy" id="253703"/>
    <lineage>
        <taxon>Bacteria</taxon>
        <taxon>Bacillati</taxon>
        <taxon>Bacillota</taxon>
        <taxon>Bacilli</taxon>
        <taxon>Bacillales</taxon>
        <taxon>Paenibacillaceae</taxon>
        <taxon>Paenibacillus</taxon>
    </lineage>
</organism>
<proteinExistence type="predicted"/>
<evidence type="ECO:0000313" key="2">
    <source>
        <dbReference type="Proteomes" id="UP000077355"/>
    </source>
</evidence>
<dbReference type="EMBL" id="LVJI01000015">
    <property type="protein sequence ID" value="OAB46575.1"/>
    <property type="molecule type" value="Genomic_DNA"/>
</dbReference>
<keyword evidence="2" id="KW-1185">Reference proteome</keyword>
<gene>
    <name evidence="1" type="ORF">PBAT_11205</name>
</gene>